<evidence type="ECO:0000256" key="3">
    <source>
        <dbReference type="ARBA" id="ARBA00022679"/>
    </source>
</evidence>
<reference evidence="6" key="1">
    <citation type="submission" date="2021-11" db="EMBL/GenBank/DDBJ databases">
        <title>Description of a new species Pelosinus isolated from the bottom sediments of Lake Baikal.</title>
        <authorList>
            <person name="Zakharyuk A."/>
        </authorList>
    </citation>
    <scope>NUCLEOTIDE SEQUENCE</scope>
    <source>
        <strain evidence="6">Bkl1</strain>
    </source>
</reference>
<evidence type="ECO:0000256" key="1">
    <source>
        <dbReference type="ARBA" id="ARBA00005163"/>
    </source>
</evidence>
<accession>A0ABS8HYT2</accession>
<dbReference type="Pfam" id="PF00285">
    <property type="entry name" value="Citrate_synt"/>
    <property type="match status" value="1"/>
</dbReference>
<dbReference type="SUPFAM" id="SSF48256">
    <property type="entry name" value="Citrate synthase"/>
    <property type="match status" value="1"/>
</dbReference>
<dbReference type="PIRSF" id="PIRSF001369">
    <property type="entry name" value="Citrate_synth"/>
    <property type="match status" value="1"/>
</dbReference>
<keyword evidence="7" id="KW-1185">Reference proteome</keyword>
<dbReference type="PANTHER" id="PTHR11739">
    <property type="entry name" value="CITRATE SYNTHASE"/>
    <property type="match status" value="1"/>
</dbReference>
<protein>
    <recommendedName>
        <fullName evidence="5">Citrate synthase</fullName>
    </recommendedName>
</protein>
<dbReference type="InterPro" id="IPR016143">
    <property type="entry name" value="Citrate_synth-like_sm_a-sub"/>
</dbReference>
<comment type="caution">
    <text evidence="6">The sequence shown here is derived from an EMBL/GenBank/DDBJ whole genome shotgun (WGS) entry which is preliminary data.</text>
</comment>
<sequence length="466" mass="52650">MVEDVICEVLKISPDVVNDDLCYMSISEWSSLNHINLMLAIEENFDIKIDNELVLTLTSAKAIKKFIYNKGNVNKKCTTKNSSKCNFNHNLKVHRGLHDIFCDLTKITKIDGEKGYFLYRGISIDSLVRNSNFEESAFLMLKGYLPSRKELESFEKELRSLRTLPNEVIDFIKQCKELHPVDALRTIISFLVVFDLSKTDKNPLIILKKGMGIIARTPVIIAYHHRLQNDEMLIAPDETLTHAENFYYMLTGNKADKVISGFLDKDLIIHMDHGAAASTFASRVTIGAGADIYAALTSAIGTLSGESHGGATEKAMTMFEKIRTPENGIKYINDCINNGIPIPGFGNRKYKVPKDPRVKYYEEMVKYLTNGKNKPTTVLIIESIQEIMRSRMEHGLTVNVDFYAGAFYELLGIKKELSVPMFFMGRIVGIVAHIIEQLQDNVLIRPSLKYIGDEDICYTSIESRCS</sequence>
<dbReference type="EMBL" id="JAJHJB010000058">
    <property type="protein sequence ID" value="MCC5468318.1"/>
    <property type="molecule type" value="Genomic_DNA"/>
</dbReference>
<dbReference type="InterPro" id="IPR036736">
    <property type="entry name" value="ACP-like_sf"/>
</dbReference>
<dbReference type="SUPFAM" id="SSF47336">
    <property type="entry name" value="ACP-like"/>
    <property type="match status" value="1"/>
</dbReference>
<dbReference type="RefSeq" id="WP_229537186.1">
    <property type="nucleotide sequence ID" value="NZ_JAJHJB010000058.1"/>
</dbReference>
<dbReference type="Proteomes" id="UP001165492">
    <property type="component" value="Unassembled WGS sequence"/>
</dbReference>
<evidence type="ECO:0000313" key="7">
    <source>
        <dbReference type="Proteomes" id="UP001165492"/>
    </source>
</evidence>
<proteinExistence type="inferred from homology"/>
<organism evidence="6 7">
    <name type="scientific">Pelosinus baikalensis</name>
    <dbReference type="NCBI Taxonomy" id="2892015"/>
    <lineage>
        <taxon>Bacteria</taxon>
        <taxon>Bacillati</taxon>
        <taxon>Bacillota</taxon>
        <taxon>Negativicutes</taxon>
        <taxon>Selenomonadales</taxon>
        <taxon>Sporomusaceae</taxon>
        <taxon>Pelosinus</taxon>
    </lineage>
</organism>
<keyword evidence="3 5" id="KW-0808">Transferase</keyword>
<dbReference type="PRINTS" id="PR00143">
    <property type="entry name" value="CITRTSNTHASE"/>
</dbReference>
<gene>
    <name evidence="6" type="ORF">LMF89_23560</name>
</gene>
<name>A0ABS8HYT2_9FIRM</name>
<evidence type="ECO:0000256" key="5">
    <source>
        <dbReference type="PIRNR" id="PIRNR001369"/>
    </source>
</evidence>
<evidence type="ECO:0000256" key="4">
    <source>
        <dbReference type="ARBA" id="ARBA00049288"/>
    </source>
</evidence>
<dbReference type="Gene3D" id="1.10.1200.10">
    <property type="entry name" value="ACP-like"/>
    <property type="match status" value="1"/>
</dbReference>
<dbReference type="InterPro" id="IPR002020">
    <property type="entry name" value="Citrate_synthase"/>
</dbReference>
<dbReference type="Gene3D" id="1.10.230.10">
    <property type="entry name" value="Cytochrome P450-Terp, domain 2"/>
    <property type="match status" value="1"/>
</dbReference>
<dbReference type="InterPro" id="IPR016142">
    <property type="entry name" value="Citrate_synth-like_lrg_a-sub"/>
</dbReference>
<comment type="similarity">
    <text evidence="2 5">Belongs to the citrate synthase family.</text>
</comment>
<dbReference type="InterPro" id="IPR036969">
    <property type="entry name" value="Citrate_synthase_sf"/>
</dbReference>
<comment type="catalytic activity">
    <reaction evidence="4">
        <text>oxaloacetate + acetyl-CoA + H2O = citrate + CoA + H(+)</text>
        <dbReference type="Rhea" id="RHEA:16845"/>
        <dbReference type="ChEBI" id="CHEBI:15377"/>
        <dbReference type="ChEBI" id="CHEBI:15378"/>
        <dbReference type="ChEBI" id="CHEBI:16452"/>
        <dbReference type="ChEBI" id="CHEBI:16947"/>
        <dbReference type="ChEBI" id="CHEBI:57287"/>
        <dbReference type="ChEBI" id="CHEBI:57288"/>
        <dbReference type="EC" id="2.3.3.16"/>
    </reaction>
</comment>
<dbReference type="Gene3D" id="1.10.580.10">
    <property type="entry name" value="Citrate Synthase, domain 1"/>
    <property type="match status" value="1"/>
</dbReference>
<dbReference type="PANTHER" id="PTHR11739:SF4">
    <property type="entry name" value="CITRATE SYNTHASE, PEROXISOMAL"/>
    <property type="match status" value="1"/>
</dbReference>
<evidence type="ECO:0000313" key="6">
    <source>
        <dbReference type="EMBL" id="MCC5468318.1"/>
    </source>
</evidence>
<comment type="pathway">
    <text evidence="1">Carbohydrate metabolism; tricarboxylic acid cycle.</text>
</comment>
<evidence type="ECO:0000256" key="2">
    <source>
        <dbReference type="ARBA" id="ARBA00010566"/>
    </source>
</evidence>
<dbReference type="InterPro" id="IPR024176">
    <property type="entry name" value="Citrate_synthase_bac-typ"/>
</dbReference>